<feature type="region of interest" description="Disordered" evidence="1">
    <location>
        <begin position="85"/>
        <end position="134"/>
    </location>
</feature>
<dbReference type="Proteomes" id="UP000324298">
    <property type="component" value="Unassembled WGS sequence"/>
</dbReference>
<feature type="compositionally biased region" description="Low complexity" evidence="1">
    <location>
        <begin position="18"/>
        <end position="38"/>
    </location>
</feature>
<dbReference type="EMBL" id="SRSD01000006">
    <property type="protein sequence ID" value="KAA0891401.1"/>
    <property type="molecule type" value="Genomic_DNA"/>
</dbReference>
<evidence type="ECO:0000256" key="1">
    <source>
        <dbReference type="SAM" id="MobiDB-lite"/>
    </source>
</evidence>
<keyword evidence="3" id="KW-1185">Reference proteome</keyword>
<comment type="caution">
    <text evidence="2">The sequence shown here is derived from an EMBL/GenBank/DDBJ whole genome shotgun (WGS) entry which is preliminary data.</text>
</comment>
<sequence>MDINGISGNVVSPQTQGTALTPAASAAPAASTPEPSQPQHDTVELTGTALAKSLKLAGQSPAQIALKMGVDVKTVDSYLNIKATTATPAPQASPAPQTQQVAQTTAAAPQTFSPAEEATESAAQKAAETAQGKK</sequence>
<gene>
    <name evidence="2" type="ORF">ET418_11510</name>
</gene>
<accession>A0A5A9XIA6</accession>
<feature type="compositionally biased region" description="Low complexity" evidence="1">
    <location>
        <begin position="85"/>
        <end position="115"/>
    </location>
</feature>
<organism evidence="2 3">
    <name type="scientific">Oryzomonas rubra</name>
    <dbReference type="NCBI Taxonomy" id="2509454"/>
    <lineage>
        <taxon>Bacteria</taxon>
        <taxon>Pseudomonadati</taxon>
        <taxon>Thermodesulfobacteriota</taxon>
        <taxon>Desulfuromonadia</taxon>
        <taxon>Geobacterales</taxon>
        <taxon>Geobacteraceae</taxon>
        <taxon>Oryzomonas</taxon>
    </lineage>
</organism>
<name>A0A5A9XIA6_9BACT</name>
<protein>
    <submittedName>
        <fullName evidence="2">Uncharacterized protein</fullName>
    </submittedName>
</protein>
<feature type="compositionally biased region" description="Polar residues" evidence="1">
    <location>
        <begin position="1"/>
        <end position="17"/>
    </location>
</feature>
<evidence type="ECO:0000313" key="2">
    <source>
        <dbReference type="EMBL" id="KAA0891401.1"/>
    </source>
</evidence>
<dbReference type="RefSeq" id="WP_149307763.1">
    <property type="nucleotide sequence ID" value="NZ_SRSD01000006.1"/>
</dbReference>
<reference evidence="2 3" key="1">
    <citation type="submission" date="2019-04" db="EMBL/GenBank/DDBJ databases">
        <title>Geobacter ruber sp. nov., ferric-reducing bacteria isolated from paddy soil.</title>
        <authorList>
            <person name="Xu Z."/>
            <person name="Masuda Y."/>
            <person name="Itoh H."/>
            <person name="Senoo K."/>
        </authorList>
    </citation>
    <scope>NUCLEOTIDE SEQUENCE [LARGE SCALE GENOMIC DNA]</scope>
    <source>
        <strain evidence="2 3">Red88</strain>
    </source>
</reference>
<feature type="region of interest" description="Disordered" evidence="1">
    <location>
        <begin position="1"/>
        <end position="42"/>
    </location>
</feature>
<proteinExistence type="predicted"/>
<dbReference type="OrthoDB" id="9958661at2"/>
<dbReference type="AlphaFoldDB" id="A0A5A9XIA6"/>
<evidence type="ECO:0000313" key="3">
    <source>
        <dbReference type="Proteomes" id="UP000324298"/>
    </source>
</evidence>